<sequence>MSNSQFQIENKNNDIKTINWDELSTNQKLQLQFMIEQPNQNTINNDTQAFKGNSSVSQNFYPKFSQDFINISRIQSKSSTLISPNLKQNKSQNTDYVTNKNQRNQQAVQIPNKNDKKPQNNQKQSIEKKVSENLLKNIKQQEKNKDLIDLEDYYRKLDQINFFQFQHHDQLNPVQKKIRTDIFNLQLKLKHFINQHHNHISYKQFIDILVDILSNNKQKIQLIDNDFQDISQFSDKNQLEYNRLFSQLCKILGFDYDEFLQQKQINKKNNKQHNIIGQEIFKSLNKFQSEQKISPSLKKVKNAFSFIQNAKKCKNQQNQNNPAKKLTRSQSLAQKISNHLLNTTEYKDQISKSQNQKKKYIQQDLTLQLSPSIKRTNPITSNASPKRSSIKKSPDNNNTNIKSPTFFLQLNQIVDQKTNKKYSKTNLSQNISSKVETRSQSPKKKFNNTIQKQLFQDNNSIYSPEKNQKNKGEKMTKSQSCDYISKNRANIQAIVQKKQLEKQKTLQKQQQNKRKTYSIQQQQFFKFKDYKLLAGDQKNEAIPILKYLENNNISDQHLQQYINEKQKRFNENQKQQKLDFLKKRQQLFNNKHQDQQEDKKKDKIYRTNNYKNNFNYNYYMQLKQQQMHLQQTNLNDSGVKTEENLEQIFDDLKAKQEQKTDLLKEFIQKQQKIETNPINQKKTQQQIFNQNQTQAYQNVLDEWDQFVLKEEIQRDKKVQYNSGQNNIFLKTQSQKVLINNYKKAEKQIKLDYYDKQQKSLQKI</sequence>
<dbReference type="Proteomes" id="UP000054937">
    <property type="component" value="Unassembled WGS sequence"/>
</dbReference>
<evidence type="ECO:0000256" key="1">
    <source>
        <dbReference type="SAM" id="MobiDB-lite"/>
    </source>
</evidence>
<gene>
    <name evidence="2" type="ORF">PPERSA_09993</name>
</gene>
<feature type="compositionally biased region" description="Low complexity" evidence="1">
    <location>
        <begin position="315"/>
        <end position="324"/>
    </location>
</feature>
<name>A0A0V0QJS0_PSEPJ</name>
<comment type="caution">
    <text evidence="2">The sequence shown here is derived from an EMBL/GenBank/DDBJ whole genome shotgun (WGS) entry which is preliminary data.</text>
</comment>
<keyword evidence="3" id="KW-1185">Reference proteome</keyword>
<proteinExistence type="predicted"/>
<organism evidence="2 3">
    <name type="scientific">Pseudocohnilembus persalinus</name>
    <name type="common">Ciliate</name>
    <dbReference type="NCBI Taxonomy" id="266149"/>
    <lineage>
        <taxon>Eukaryota</taxon>
        <taxon>Sar</taxon>
        <taxon>Alveolata</taxon>
        <taxon>Ciliophora</taxon>
        <taxon>Intramacronucleata</taxon>
        <taxon>Oligohymenophorea</taxon>
        <taxon>Scuticociliatia</taxon>
        <taxon>Philasterida</taxon>
        <taxon>Pseudocohnilembidae</taxon>
        <taxon>Pseudocohnilembus</taxon>
    </lineage>
</organism>
<feature type="compositionally biased region" description="Basic and acidic residues" evidence="1">
    <location>
        <begin position="466"/>
        <end position="476"/>
    </location>
</feature>
<feature type="region of interest" description="Disordered" evidence="1">
    <location>
        <begin position="311"/>
        <end position="330"/>
    </location>
</feature>
<protein>
    <submittedName>
        <fullName evidence="2">Uncharacterized protein</fullName>
    </submittedName>
</protein>
<feature type="compositionally biased region" description="Polar residues" evidence="1">
    <location>
        <begin position="424"/>
        <end position="440"/>
    </location>
</feature>
<feature type="compositionally biased region" description="Polar residues" evidence="1">
    <location>
        <begin position="447"/>
        <end position="462"/>
    </location>
</feature>
<dbReference type="AlphaFoldDB" id="A0A0V0QJS0"/>
<dbReference type="InParanoid" id="A0A0V0QJS0"/>
<feature type="region of interest" description="Disordered" evidence="1">
    <location>
        <begin position="424"/>
        <end position="478"/>
    </location>
</feature>
<feature type="region of interest" description="Disordered" evidence="1">
    <location>
        <begin position="371"/>
        <end position="402"/>
    </location>
</feature>
<reference evidence="2 3" key="1">
    <citation type="journal article" date="2015" name="Sci. Rep.">
        <title>Genome of the facultative scuticociliatosis pathogen Pseudocohnilembus persalinus provides insight into its virulence through horizontal gene transfer.</title>
        <authorList>
            <person name="Xiong J."/>
            <person name="Wang G."/>
            <person name="Cheng J."/>
            <person name="Tian M."/>
            <person name="Pan X."/>
            <person name="Warren A."/>
            <person name="Jiang C."/>
            <person name="Yuan D."/>
            <person name="Miao W."/>
        </authorList>
    </citation>
    <scope>NUCLEOTIDE SEQUENCE [LARGE SCALE GENOMIC DNA]</scope>
    <source>
        <strain evidence="2">36N120E</strain>
    </source>
</reference>
<accession>A0A0V0QJS0</accession>
<evidence type="ECO:0000313" key="2">
    <source>
        <dbReference type="EMBL" id="KRX02376.1"/>
    </source>
</evidence>
<feature type="compositionally biased region" description="Polar residues" evidence="1">
    <location>
        <begin position="371"/>
        <end position="387"/>
    </location>
</feature>
<evidence type="ECO:0000313" key="3">
    <source>
        <dbReference type="Proteomes" id="UP000054937"/>
    </source>
</evidence>
<feature type="region of interest" description="Disordered" evidence="1">
    <location>
        <begin position="104"/>
        <end position="126"/>
    </location>
</feature>
<dbReference type="EMBL" id="LDAU01000155">
    <property type="protein sequence ID" value="KRX02376.1"/>
    <property type="molecule type" value="Genomic_DNA"/>
</dbReference>